<keyword evidence="6 7" id="KW-0472">Membrane</keyword>
<comment type="subcellular location">
    <subcellularLocation>
        <location evidence="1 7">Cell membrane</location>
        <topology evidence="1 7">Multi-pass membrane protein</topology>
    </subcellularLocation>
</comment>
<feature type="transmembrane region" description="Helical" evidence="7">
    <location>
        <begin position="169"/>
        <end position="191"/>
    </location>
</feature>
<feature type="transmembrane region" description="Helical" evidence="7">
    <location>
        <begin position="21"/>
        <end position="45"/>
    </location>
</feature>
<feature type="transmembrane region" description="Helical" evidence="7">
    <location>
        <begin position="274"/>
        <end position="296"/>
    </location>
</feature>
<dbReference type="InterPro" id="IPR000515">
    <property type="entry name" value="MetI-like"/>
</dbReference>
<dbReference type="Pfam" id="PF00528">
    <property type="entry name" value="BPD_transp_1"/>
    <property type="match status" value="1"/>
</dbReference>
<keyword evidence="10" id="KW-1185">Reference proteome</keyword>
<protein>
    <submittedName>
        <fullName evidence="9">Sugar ABC transporter permease</fullName>
    </submittedName>
</protein>
<evidence type="ECO:0000259" key="8">
    <source>
        <dbReference type="PROSITE" id="PS50928"/>
    </source>
</evidence>
<dbReference type="PANTHER" id="PTHR30193">
    <property type="entry name" value="ABC TRANSPORTER PERMEASE PROTEIN"/>
    <property type="match status" value="1"/>
</dbReference>
<proteinExistence type="inferred from homology"/>
<comment type="caution">
    <text evidence="9">The sequence shown here is derived from an EMBL/GenBank/DDBJ whole genome shotgun (WGS) entry which is preliminary data.</text>
</comment>
<dbReference type="OrthoDB" id="9788108at2"/>
<dbReference type="SUPFAM" id="SSF161098">
    <property type="entry name" value="MetI-like"/>
    <property type="match status" value="1"/>
</dbReference>
<evidence type="ECO:0000256" key="5">
    <source>
        <dbReference type="ARBA" id="ARBA00022989"/>
    </source>
</evidence>
<feature type="transmembrane region" description="Helical" evidence="7">
    <location>
        <begin position="212"/>
        <end position="234"/>
    </location>
</feature>
<dbReference type="RefSeq" id="WP_129223273.1">
    <property type="nucleotide sequence ID" value="NZ_SDOZ01000002.1"/>
</dbReference>
<dbReference type="InterPro" id="IPR035906">
    <property type="entry name" value="MetI-like_sf"/>
</dbReference>
<gene>
    <name evidence="9" type="ORF">ESZ91_01140</name>
</gene>
<dbReference type="GO" id="GO:0055085">
    <property type="term" value="P:transmembrane transport"/>
    <property type="evidence" value="ECO:0007669"/>
    <property type="project" value="InterPro"/>
</dbReference>
<evidence type="ECO:0000256" key="7">
    <source>
        <dbReference type="RuleBase" id="RU363032"/>
    </source>
</evidence>
<dbReference type="EMBL" id="SDOZ01000002">
    <property type="protein sequence ID" value="RXZ61018.1"/>
    <property type="molecule type" value="Genomic_DNA"/>
</dbReference>
<accession>A0A4Q2K8K5</accession>
<sequence>MKEKNSAAVKLGKQVKQVLRTNYSGWLFTLPLTIGILVFTIYPMIQSLYYSFFDFSGFNTFEFAGWGNYEQIFKIDTEFYKVLSNTVLYAVISVPLMLVLSYFVALLVNMQVKGVTVFRVFYYLPCMIPGVVSSVIWKDIMSDTGALNTILSLFNIPPNPFFSAASTSMFAVIVMGLWGVGGGMVLWIAAFKNIPTALYEAAKIDGAGAMRRLVSITIPMSTSMIFYNLVTGIIGSLQINSTMIFAPQGGKGMEGSIYFYAVKIYKEAFEYYSLGYACALAWVLFIIIAALTAVVFKTSKWVYYGEDA</sequence>
<evidence type="ECO:0000256" key="2">
    <source>
        <dbReference type="ARBA" id="ARBA00022448"/>
    </source>
</evidence>
<dbReference type="Gene3D" id="1.10.3720.10">
    <property type="entry name" value="MetI-like"/>
    <property type="match status" value="1"/>
</dbReference>
<dbReference type="PROSITE" id="PS50928">
    <property type="entry name" value="ABC_TM1"/>
    <property type="match status" value="1"/>
</dbReference>
<reference evidence="9 10" key="1">
    <citation type="journal article" date="2019" name="Gut">
        <title>Antibiotics-induced monodominance of a novel gut bacterial order.</title>
        <authorList>
            <person name="Hildebrand F."/>
            <person name="Moitinho-Silva L."/>
            <person name="Blasche S."/>
            <person name="Jahn M.T."/>
            <person name="Gossmann T.I."/>
            <person name="Heuerta-Cepas J."/>
            <person name="Hercog R."/>
            <person name="Luetge M."/>
            <person name="Bahram M."/>
            <person name="Pryszlak A."/>
            <person name="Alves R.J."/>
            <person name="Waszak S.M."/>
            <person name="Zhu A."/>
            <person name="Ye L."/>
            <person name="Costea P.I."/>
            <person name="Aalvink S."/>
            <person name="Belzer C."/>
            <person name="Forslund S.K."/>
            <person name="Sunagawa S."/>
            <person name="Hentschel U."/>
            <person name="Merten C."/>
            <person name="Patil K.R."/>
            <person name="Benes V."/>
            <person name="Bork P."/>
        </authorList>
    </citation>
    <scope>NUCLEOTIDE SEQUENCE [LARGE SCALE GENOMIC DNA]</scope>
    <source>
        <strain evidence="9 10">HDS1380</strain>
    </source>
</reference>
<dbReference type="SUPFAM" id="SSF160964">
    <property type="entry name" value="MalF N-terminal region-like"/>
    <property type="match status" value="1"/>
</dbReference>
<keyword evidence="5 7" id="KW-1133">Transmembrane helix</keyword>
<keyword evidence="2 7" id="KW-0813">Transport</keyword>
<dbReference type="Proteomes" id="UP000291269">
    <property type="component" value="Unassembled WGS sequence"/>
</dbReference>
<evidence type="ECO:0000256" key="6">
    <source>
        <dbReference type="ARBA" id="ARBA00023136"/>
    </source>
</evidence>
<dbReference type="PANTHER" id="PTHR30193:SF1">
    <property type="entry name" value="ABC TRANSPORTER PERMEASE PROTEIN YESP-RELATED"/>
    <property type="match status" value="1"/>
</dbReference>
<evidence type="ECO:0000256" key="1">
    <source>
        <dbReference type="ARBA" id="ARBA00004651"/>
    </source>
</evidence>
<feature type="transmembrane region" description="Helical" evidence="7">
    <location>
        <begin position="87"/>
        <end position="108"/>
    </location>
</feature>
<dbReference type="AlphaFoldDB" id="A0A4Q2K8K5"/>
<dbReference type="InterPro" id="IPR051393">
    <property type="entry name" value="ABC_transporter_permease"/>
</dbReference>
<evidence type="ECO:0000256" key="3">
    <source>
        <dbReference type="ARBA" id="ARBA00022475"/>
    </source>
</evidence>
<comment type="similarity">
    <text evidence="7">Belongs to the binding-protein-dependent transport system permease family.</text>
</comment>
<evidence type="ECO:0000313" key="9">
    <source>
        <dbReference type="EMBL" id="RXZ61018.1"/>
    </source>
</evidence>
<evidence type="ECO:0000256" key="4">
    <source>
        <dbReference type="ARBA" id="ARBA00022692"/>
    </source>
</evidence>
<feature type="transmembrane region" description="Helical" evidence="7">
    <location>
        <begin position="120"/>
        <end position="137"/>
    </location>
</feature>
<name>A0A4Q2K8K5_9FIRM</name>
<keyword evidence="4 7" id="KW-0812">Transmembrane</keyword>
<organism evidence="9 10">
    <name type="scientific">Candidatus Borkfalkia ceftriaxoniphila</name>
    <dbReference type="NCBI Taxonomy" id="2508949"/>
    <lineage>
        <taxon>Bacteria</taxon>
        <taxon>Bacillati</taxon>
        <taxon>Bacillota</taxon>
        <taxon>Clostridia</taxon>
        <taxon>Christensenellales</taxon>
        <taxon>Christensenellaceae</taxon>
        <taxon>Candidatus Borkfalkia</taxon>
    </lineage>
</organism>
<evidence type="ECO:0000313" key="10">
    <source>
        <dbReference type="Proteomes" id="UP000291269"/>
    </source>
</evidence>
<feature type="domain" description="ABC transmembrane type-1" evidence="8">
    <location>
        <begin position="83"/>
        <end position="295"/>
    </location>
</feature>
<keyword evidence="3" id="KW-1003">Cell membrane</keyword>
<dbReference type="CDD" id="cd06261">
    <property type="entry name" value="TM_PBP2"/>
    <property type="match status" value="1"/>
</dbReference>
<dbReference type="GO" id="GO:0005886">
    <property type="term" value="C:plasma membrane"/>
    <property type="evidence" value="ECO:0007669"/>
    <property type="project" value="UniProtKB-SubCell"/>
</dbReference>